<dbReference type="Proteomes" id="UP000236649">
    <property type="component" value="Chromosome 2"/>
</dbReference>
<name>A0AAN1JCC7_9BURK</name>
<dbReference type="Proteomes" id="UP000004980">
    <property type="component" value="Unassembled WGS sequence"/>
</dbReference>
<evidence type="ECO:0000313" key="3">
    <source>
        <dbReference type="Proteomes" id="UP000004980"/>
    </source>
</evidence>
<proteinExistence type="predicted"/>
<dbReference type="GeneID" id="55530689"/>
<sequence>MGIYDLYKPFRNQLRPLALRLSLERIWACQRLADVSGVVKISVRQGQWFELYVWELQLLCREILLHADSRDDTLFSVDGLLELVNHVRRIDQGISERSVTSSESAMSALHPLIH</sequence>
<keyword evidence="3" id="KW-1185">Reference proteome</keyword>
<reference evidence="1 4" key="2">
    <citation type="submission" date="2018-01" db="EMBL/GenBank/DDBJ databases">
        <title>Species boundaries and ecological features among Paraburkholderia terrae DSMZ17804T, P. hospita DSMZ17164T and P. caribensis DSMZ13236T.</title>
        <authorList>
            <person name="Pratama A.A."/>
        </authorList>
    </citation>
    <scope>NUCLEOTIDE SEQUENCE [LARGE SCALE GENOMIC DNA]</scope>
    <source>
        <strain evidence="1 4">DSM 17164</strain>
    </source>
</reference>
<evidence type="ECO:0000313" key="2">
    <source>
        <dbReference type="EMBL" id="EIM95867.1"/>
    </source>
</evidence>
<reference evidence="2 3" key="1">
    <citation type="journal article" date="2012" name="J. Bacteriol.">
        <title>Draft Genome Sequence of the Soil Bacterium Burkholderia terrae Strain BS001, Which Interacts with Fungal Surface Structures.</title>
        <authorList>
            <person name="Nazir R."/>
            <person name="Hansen M.A."/>
            <person name="Sorensen S."/>
            <person name="van Elsas J.D."/>
        </authorList>
    </citation>
    <scope>NUCLEOTIDE SEQUENCE [LARGE SCALE GENOMIC DNA]</scope>
    <source>
        <strain evidence="2 3">BS001</strain>
    </source>
</reference>
<accession>A0AAN1JCC7</accession>
<dbReference type="AlphaFoldDB" id="A0AAN1JCC7"/>
<evidence type="ECO:0000313" key="1">
    <source>
        <dbReference type="EMBL" id="AUT70744.1"/>
    </source>
</evidence>
<gene>
    <name evidence="1" type="ORF">C2L64_20420</name>
    <name evidence="2" type="ORF">WQE_36947</name>
</gene>
<evidence type="ECO:0000313" key="4">
    <source>
        <dbReference type="Proteomes" id="UP000236649"/>
    </source>
</evidence>
<dbReference type="RefSeq" id="WP_007590179.1">
    <property type="nucleotide sequence ID" value="NZ_AKAU01000223.1"/>
</dbReference>
<protein>
    <submittedName>
        <fullName evidence="1">Uncharacterized protein</fullName>
    </submittedName>
</protein>
<dbReference type="KEGG" id="phs:C2L64_20420"/>
<organism evidence="1 4">
    <name type="scientific">Paraburkholderia hospita</name>
    <dbReference type="NCBI Taxonomy" id="169430"/>
    <lineage>
        <taxon>Bacteria</taxon>
        <taxon>Pseudomonadati</taxon>
        <taxon>Pseudomonadota</taxon>
        <taxon>Betaproteobacteria</taxon>
        <taxon>Burkholderiales</taxon>
        <taxon>Burkholderiaceae</taxon>
        <taxon>Paraburkholderia</taxon>
    </lineage>
</organism>
<dbReference type="EMBL" id="AKAU01000223">
    <property type="protein sequence ID" value="EIM95867.1"/>
    <property type="molecule type" value="Genomic_DNA"/>
</dbReference>
<dbReference type="EMBL" id="CP026106">
    <property type="protein sequence ID" value="AUT70744.1"/>
    <property type="molecule type" value="Genomic_DNA"/>
</dbReference>